<dbReference type="EMBL" id="LHXM01000020">
    <property type="protein sequence ID" value="KXA91555.1"/>
    <property type="molecule type" value="Genomic_DNA"/>
</dbReference>
<proteinExistence type="predicted"/>
<evidence type="ECO:0000313" key="1">
    <source>
        <dbReference type="EMBL" id="KXA91555.1"/>
    </source>
</evidence>
<sequence>MVEGEGVTGRSPAVGLLMYAQLRRSSSRQESEKFLRKNRGIAIALGLDGVLDRTTIGLWKRRQEKVVKQAFRKISKMVRMLFRLGT</sequence>
<evidence type="ECO:0000313" key="2">
    <source>
        <dbReference type="Proteomes" id="UP000070195"/>
    </source>
</evidence>
<keyword evidence="2" id="KW-1185">Reference proteome</keyword>
<comment type="caution">
    <text evidence="1">The sequence shown here is derived from an EMBL/GenBank/DDBJ whole genome shotgun (WGS) entry which is preliminary data.</text>
</comment>
<gene>
    <name evidence="1" type="ORF">AKJ63_01290</name>
</gene>
<protein>
    <submittedName>
        <fullName evidence="1">Uncharacterized protein</fullName>
    </submittedName>
</protein>
<name>A0A133UBK4_9EURY</name>
<dbReference type="AlphaFoldDB" id="A0A133UBK4"/>
<organism evidence="1 2">
    <name type="scientific">candidate division MSBL1 archaeon SCGC-AAA259D18</name>
    <dbReference type="NCBI Taxonomy" id="1698262"/>
    <lineage>
        <taxon>Archaea</taxon>
        <taxon>Methanobacteriati</taxon>
        <taxon>Methanobacteriota</taxon>
        <taxon>candidate division MSBL1</taxon>
    </lineage>
</organism>
<dbReference type="Proteomes" id="UP000070195">
    <property type="component" value="Unassembled WGS sequence"/>
</dbReference>
<reference evidence="1 2" key="1">
    <citation type="journal article" date="2016" name="Sci. Rep.">
        <title>Metabolic traits of an uncultured archaeal lineage -MSBL1- from brine pools of the Red Sea.</title>
        <authorList>
            <person name="Mwirichia R."/>
            <person name="Alam I."/>
            <person name="Rashid M."/>
            <person name="Vinu M."/>
            <person name="Ba-Alawi W."/>
            <person name="Anthony Kamau A."/>
            <person name="Kamanda Ngugi D."/>
            <person name="Goker M."/>
            <person name="Klenk H.P."/>
            <person name="Bajic V."/>
            <person name="Stingl U."/>
        </authorList>
    </citation>
    <scope>NUCLEOTIDE SEQUENCE [LARGE SCALE GENOMIC DNA]</scope>
    <source>
        <strain evidence="1">SCGC-AAA259D18</strain>
    </source>
</reference>
<accession>A0A133UBK4</accession>